<dbReference type="Proteomes" id="UP001162031">
    <property type="component" value="Unassembled WGS sequence"/>
</dbReference>
<reference evidence="3" key="1">
    <citation type="submission" date="2022-12" db="EMBL/GenBank/DDBJ databases">
        <authorList>
            <person name="Webb A."/>
        </authorList>
    </citation>
    <scope>NUCLEOTIDE SEQUENCE</scope>
    <source>
        <strain evidence="3">Hp1</strain>
    </source>
</reference>
<dbReference type="PANTHER" id="PTHR43243">
    <property type="entry name" value="INNER MEMBRANE TRANSPORTER YGJI-RELATED"/>
    <property type="match status" value="1"/>
</dbReference>
<feature type="transmembrane region" description="Helical" evidence="2">
    <location>
        <begin position="7"/>
        <end position="27"/>
    </location>
</feature>
<evidence type="ECO:0000313" key="3">
    <source>
        <dbReference type="EMBL" id="CAI5730564.1"/>
    </source>
</evidence>
<feature type="transmembrane region" description="Helical" evidence="2">
    <location>
        <begin position="33"/>
        <end position="56"/>
    </location>
</feature>
<keyword evidence="2" id="KW-0472">Membrane</keyword>
<proteinExistence type="predicted"/>
<sequence>MSSSPDSVVDVYAGLLVATCMTVGLCGMDANKLLVNVVTMTKIAVVVFIIVVGSALPRDEPRALCARRAAPGTSPTAPSPRPPSRSAGPARSKGPGHEHSRAIVGTILGAATLSVLATLALVGMQKYTAIDADEAFGAAFTSVGLDWAASFVAVGEVRRCPSRRSLRSSRKPRVL</sequence>
<protein>
    <recommendedName>
        <fullName evidence="5">Amino acid transporter transmembrane domain-containing protein</fullName>
    </recommendedName>
</protein>
<dbReference type="GO" id="GO:0015171">
    <property type="term" value="F:amino acid transmembrane transporter activity"/>
    <property type="evidence" value="ECO:0007669"/>
    <property type="project" value="TreeGrafter"/>
</dbReference>
<evidence type="ECO:0000313" key="4">
    <source>
        <dbReference type="Proteomes" id="UP001162031"/>
    </source>
</evidence>
<dbReference type="AlphaFoldDB" id="A0AAV0U4I3"/>
<organism evidence="3 4">
    <name type="scientific">Hyaloperonospora brassicae</name>
    <name type="common">Brassica downy mildew</name>
    <name type="synonym">Peronospora brassicae</name>
    <dbReference type="NCBI Taxonomy" id="162125"/>
    <lineage>
        <taxon>Eukaryota</taxon>
        <taxon>Sar</taxon>
        <taxon>Stramenopiles</taxon>
        <taxon>Oomycota</taxon>
        <taxon>Peronosporomycetes</taxon>
        <taxon>Peronosporales</taxon>
        <taxon>Peronosporaceae</taxon>
        <taxon>Hyaloperonospora</taxon>
    </lineage>
</organism>
<evidence type="ECO:0000256" key="1">
    <source>
        <dbReference type="SAM" id="MobiDB-lite"/>
    </source>
</evidence>
<evidence type="ECO:0000256" key="2">
    <source>
        <dbReference type="SAM" id="Phobius"/>
    </source>
</evidence>
<comment type="caution">
    <text evidence="3">The sequence shown here is derived from an EMBL/GenBank/DDBJ whole genome shotgun (WGS) entry which is preliminary data.</text>
</comment>
<gene>
    <name evidence="3" type="ORF">HBR001_LOCUS4896</name>
</gene>
<accession>A0AAV0U4I3</accession>
<keyword evidence="4" id="KW-1185">Reference proteome</keyword>
<keyword evidence="2" id="KW-1133">Transmembrane helix</keyword>
<evidence type="ECO:0008006" key="5">
    <source>
        <dbReference type="Google" id="ProtNLM"/>
    </source>
</evidence>
<keyword evidence="2" id="KW-0812">Transmembrane</keyword>
<name>A0AAV0U4I3_HYABA</name>
<dbReference type="EMBL" id="CANTFL010001040">
    <property type="protein sequence ID" value="CAI5730564.1"/>
    <property type="molecule type" value="Genomic_DNA"/>
</dbReference>
<feature type="transmembrane region" description="Helical" evidence="2">
    <location>
        <begin position="102"/>
        <end position="123"/>
    </location>
</feature>
<dbReference type="PANTHER" id="PTHR43243:SF82">
    <property type="entry name" value="CATIONIC AMINO ACID TRANSPORTER C-TERMINAL DOMAIN-CONTAINING PROTEIN"/>
    <property type="match status" value="1"/>
</dbReference>
<feature type="region of interest" description="Disordered" evidence="1">
    <location>
        <begin position="68"/>
        <end position="98"/>
    </location>
</feature>